<name>A0AAP7DXL4_9FIRM</name>
<dbReference type="InterPro" id="IPR002843">
    <property type="entry name" value="ATPase_V0-cplx_csu/dsu"/>
</dbReference>
<evidence type="ECO:0000256" key="1">
    <source>
        <dbReference type="ARBA" id="ARBA00022448"/>
    </source>
</evidence>
<dbReference type="PANTHER" id="PTHR38682">
    <property type="entry name" value="V-TYPE ATP SYNTHASE SUBUNIT C"/>
    <property type="match status" value="1"/>
</dbReference>
<dbReference type="Gene3D" id="1.10.132.50">
    <property type="entry name" value="ATP synthase (C/AC39) subunit, domain 3"/>
    <property type="match status" value="3"/>
</dbReference>
<dbReference type="InterPro" id="IPR036079">
    <property type="entry name" value="ATPase_csu/dsu_sf"/>
</dbReference>
<dbReference type="EMBL" id="JAAIOD010000004">
    <property type="protein sequence ID" value="NSE57439.1"/>
    <property type="molecule type" value="Genomic_DNA"/>
</dbReference>
<dbReference type="GO" id="GO:0046961">
    <property type="term" value="F:proton-transporting ATPase activity, rotational mechanism"/>
    <property type="evidence" value="ECO:0007669"/>
    <property type="project" value="InterPro"/>
</dbReference>
<dbReference type="SUPFAM" id="SSF103486">
    <property type="entry name" value="V-type ATP synthase subunit C"/>
    <property type="match status" value="1"/>
</dbReference>
<reference evidence="3" key="2">
    <citation type="submission" date="2020-02" db="EMBL/GenBank/DDBJ databases">
        <authorList>
            <person name="Littmann E."/>
            <person name="Sorbara M."/>
        </authorList>
    </citation>
    <scope>NUCLEOTIDE SEQUENCE</scope>
    <source>
        <strain evidence="3">MSK.10.16</strain>
    </source>
</reference>
<proteinExistence type="predicted"/>
<dbReference type="InterPro" id="IPR050873">
    <property type="entry name" value="V-ATPase_V0D/AC39_subunit"/>
</dbReference>
<reference evidence="3" key="1">
    <citation type="journal article" date="2020" name="Cell Host Microbe">
        <title>Functional and Genomic Variation between Human-Derived Isolates of Lachnospiraceae Reveals Inter- and Intra-Species Diversity.</title>
        <authorList>
            <person name="Sorbara M.T."/>
            <person name="Littmann E.R."/>
            <person name="Fontana E."/>
            <person name="Moody T.U."/>
            <person name="Kohout C.E."/>
            <person name="Gjonbalaj M."/>
            <person name="Eaton V."/>
            <person name="Seok R."/>
            <person name="Leiner I.M."/>
            <person name="Pamer E.G."/>
        </authorList>
    </citation>
    <scope>NUCLEOTIDE SEQUENCE</scope>
    <source>
        <strain evidence="3">MSK.10.16</strain>
    </source>
</reference>
<dbReference type="InterPro" id="IPR044911">
    <property type="entry name" value="V-type_ATPase_csu/dsu_dom_3"/>
</dbReference>
<keyword evidence="1" id="KW-0813">Transport</keyword>
<evidence type="ECO:0000313" key="3">
    <source>
        <dbReference type="EMBL" id="NSE57439.1"/>
    </source>
</evidence>
<dbReference type="RefSeq" id="WP_173792951.1">
    <property type="nucleotide sequence ID" value="NZ_JAAIOC010000003.1"/>
</dbReference>
<gene>
    <name evidence="3" type="ORF">G4332_04765</name>
</gene>
<organism evidence="3 4">
    <name type="scientific">Dorea longicatena</name>
    <dbReference type="NCBI Taxonomy" id="88431"/>
    <lineage>
        <taxon>Bacteria</taxon>
        <taxon>Bacillati</taxon>
        <taxon>Bacillota</taxon>
        <taxon>Clostridia</taxon>
        <taxon>Lachnospirales</taxon>
        <taxon>Lachnospiraceae</taxon>
        <taxon>Dorea</taxon>
    </lineage>
</organism>
<evidence type="ECO:0000256" key="2">
    <source>
        <dbReference type="ARBA" id="ARBA00023065"/>
    </source>
</evidence>
<protein>
    <submittedName>
        <fullName evidence="3">V-type ATPase subunit</fullName>
    </submittedName>
</protein>
<dbReference type="Proteomes" id="UP000724058">
    <property type="component" value="Unassembled WGS sequence"/>
</dbReference>
<dbReference type="AlphaFoldDB" id="A0AAP7DXL4"/>
<accession>A0AAP7DXL4</accession>
<sequence>MGNVMAYSGITTKVRAMSAKLLKEKDYDTIAGLGTVTEAIEYLKDKTAYAPYVERMDVSLYHRGNVEKILYQSLFDDYSRIFRFAGMEQKTFLKLYWKRYEVDLINYCLRIVFNHYEKPFDLEYKKEFFDRYSQISIDRLITSKNIDELVDNLRDTEYYGALARIRDPGAGTLFDYDLALDLYYFSTMWKKGKRVLKGYEQKIFLKDYGMKIDLLNLQWIYRAKKYYHMLPPDIYSMTIPIHYRIKVEEFKTLVETPTLEQFEAEVEKTYYAGKYNYMQTDKTLEQMYRDCLRKLYLTDKRNDPYSIAIVNTYLFLKEEEIYKLTTALECIRYGLTKGETLGYLGGVNQ</sequence>
<comment type="caution">
    <text evidence="3">The sequence shown here is derived from an EMBL/GenBank/DDBJ whole genome shotgun (WGS) entry which is preliminary data.</text>
</comment>
<dbReference type="PANTHER" id="PTHR38682:SF1">
    <property type="entry name" value="V-TYPE ATP SYNTHASE SUBUNIT C"/>
    <property type="match status" value="1"/>
</dbReference>
<evidence type="ECO:0000313" key="4">
    <source>
        <dbReference type="Proteomes" id="UP000724058"/>
    </source>
</evidence>
<dbReference type="Pfam" id="PF01992">
    <property type="entry name" value="vATP-synt_AC39"/>
    <property type="match status" value="1"/>
</dbReference>
<keyword evidence="2" id="KW-0406">Ion transport</keyword>